<reference evidence="1" key="1">
    <citation type="journal article" date="2013" name="Genetics">
        <title>The draft genome and transcriptome of Panagrellus redivivus are shaped by the harsh demands of a free-living lifestyle.</title>
        <authorList>
            <person name="Srinivasan J."/>
            <person name="Dillman A.R."/>
            <person name="Macchietto M.G."/>
            <person name="Heikkinen L."/>
            <person name="Lakso M."/>
            <person name="Fracchia K.M."/>
            <person name="Antoshechkin I."/>
            <person name="Mortazavi A."/>
            <person name="Wong G."/>
            <person name="Sternberg P.W."/>
        </authorList>
    </citation>
    <scope>NUCLEOTIDE SEQUENCE [LARGE SCALE GENOMIC DNA]</scope>
    <source>
        <strain evidence="1">MT8872</strain>
    </source>
</reference>
<sequence>MQLLTLNRMEAKCVDLHPERCIILEYALQERFSHICYWPYGTRGGVGSHDDDISQLATTFDKIHNPQLHYLLDAVRR</sequence>
<organism evidence="1 2">
    <name type="scientific">Panagrellus redivivus</name>
    <name type="common">Microworm</name>
    <dbReference type="NCBI Taxonomy" id="6233"/>
    <lineage>
        <taxon>Eukaryota</taxon>
        <taxon>Metazoa</taxon>
        <taxon>Ecdysozoa</taxon>
        <taxon>Nematoda</taxon>
        <taxon>Chromadorea</taxon>
        <taxon>Rhabditida</taxon>
        <taxon>Tylenchina</taxon>
        <taxon>Panagrolaimomorpha</taxon>
        <taxon>Panagrolaimoidea</taxon>
        <taxon>Panagrolaimidae</taxon>
        <taxon>Panagrellus</taxon>
    </lineage>
</organism>
<protein>
    <submittedName>
        <fullName evidence="2">RWP-RK domain-containing protein</fullName>
    </submittedName>
</protein>
<dbReference type="Proteomes" id="UP000492821">
    <property type="component" value="Unassembled WGS sequence"/>
</dbReference>
<evidence type="ECO:0000313" key="1">
    <source>
        <dbReference type="Proteomes" id="UP000492821"/>
    </source>
</evidence>
<dbReference type="WBParaSite" id="Pan_g8240.t1">
    <property type="protein sequence ID" value="Pan_g8240.t1"/>
    <property type="gene ID" value="Pan_g8240"/>
</dbReference>
<keyword evidence="1" id="KW-1185">Reference proteome</keyword>
<proteinExistence type="predicted"/>
<reference evidence="2" key="2">
    <citation type="submission" date="2020-10" db="UniProtKB">
        <authorList>
            <consortium name="WormBaseParasite"/>
        </authorList>
    </citation>
    <scope>IDENTIFICATION</scope>
</reference>
<dbReference type="AlphaFoldDB" id="A0A7E4WAY0"/>
<name>A0A7E4WAY0_PANRE</name>
<evidence type="ECO:0000313" key="2">
    <source>
        <dbReference type="WBParaSite" id="Pan_g8240.t1"/>
    </source>
</evidence>
<accession>A0A7E4WAY0</accession>